<dbReference type="PANTHER" id="PTHR10217">
    <property type="entry name" value="VOLTAGE AND LIGAND GATED POTASSIUM CHANNEL"/>
    <property type="match status" value="1"/>
</dbReference>
<dbReference type="GO" id="GO:0042391">
    <property type="term" value="P:regulation of membrane potential"/>
    <property type="evidence" value="ECO:0000318"/>
    <property type="project" value="GO_Central"/>
</dbReference>
<proteinExistence type="predicted"/>
<evidence type="ECO:0000313" key="19">
    <source>
        <dbReference type="Proteomes" id="UP000015101"/>
    </source>
</evidence>
<feature type="transmembrane region" description="Helical" evidence="15">
    <location>
        <begin position="95"/>
        <end position="117"/>
    </location>
</feature>
<dbReference type="InterPro" id="IPR050818">
    <property type="entry name" value="KCNH_animal-type"/>
</dbReference>
<sequence>DHKGQSKEKSRFIITHYGIFKIGWDWLILLCTFYIAITVPYNAAGGSSGNSVRTSIVSDVIVEMLFIIDIMLNFRTTYVNKIGQVVYESRLIALNYFRGWFLLDLLAAIPFDLLYAFSVQTNALHLSKVARLLRLARLMSKLDRFSQYSFVVLTLLMAMFGVLAHWLACIWYCIGLQELMNEPDWTVGWLYQLSEKLDSPIVNRTANVPSITSMYVSALYFTCTSLTSVGFGNVAPNTNSEKIFSVVAMLIGALMHALVFGNVTAIIQRMYARRAIYQTKTQDLKDFFRTHHIPRPLKQRMQEYFQTTWSLNSGIDPQEVIRDFPLEMQGDVAIHLYREILSLPIFNGISQGCLKAIAMQVKPMFCAPGEFIIRKGDVIGFVYYITNGSLEVLKMGVVVAILSKGDLFGSDIISVTQQQQQQQQQTSCDVKSLTYCDLQCINFAGLKNVLRLYPEFYLQYSNDLLTDLAYNLREG</sequence>
<keyword evidence="7" id="KW-0851">Voltage-gated channel</keyword>
<evidence type="ECO:0000256" key="11">
    <source>
        <dbReference type="ARBA" id="ARBA00023136"/>
    </source>
</evidence>
<dbReference type="STRING" id="6412.T1G398"/>
<keyword evidence="9 15" id="KW-1133">Transmembrane helix</keyword>
<evidence type="ECO:0000256" key="6">
    <source>
        <dbReference type="ARBA" id="ARBA00022826"/>
    </source>
</evidence>
<evidence type="ECO:0000313" key="17">
    <source>
        <dbReference type="EMBL" id="ESO05094.1"/>
    </source>
</evidence>
<keyword evidence="11 15" id="KW-0472">Membrane</keyword>
<dbReference type="AlphaFoldDB" id="T1G398"/>
<dbReference type="InterPro" id="IPR003967">
    <property type="entry name" value="K_chnl_volt-dep_ERG"/>
</dbReference>
<dbReference type="EMBL" id="AMQM01004055">
    <property type="status" value="NOT_ANNOTATED_CDS"/>
    <property type="molecule type" value="Genomic_DNA"/>
</dbReference>
<dbReference type="InterPro" id="IPR003938">
    <property type="entry name" value="K_chnl_volt-dep_EAG/ELK/ERG"/>
</dbReference>
<reference evidence="18" key="3">
    <citation type="submission" date="2015-06" db="UniProtKB">
        <authorList>
            <consortium name="EnsemblMetazoa"/>
        </authorList>
    </citation>
    <scope>IDENTIFICATION</scope>
</reference>
<dbReference type="PROSITE" id="PS50042">
    <property type="entry name" value="CNMP_BINDING_3"/>
    <property type="match status" value="1"/>
</dbReference>
<dbReference type="FunFam" id="1.10.287.70:FF:000275">
    <property type="entry name" value="Potassium voltage-gated channel subfamily H member 8"/>
    <property type="match status" value="1"/>
</dbReference>
<dbReference type="PRINTS" id="PR01463">
    <property type="entry name" value="EAGCHANLFMLY"/>
</dbReference>
<dbReference type="KEGG" id="hro:HELRODRAFT_78253"/>
<dbReference type="PANTHER" id="PTHR10217:SF637">
    <property type="entry name" value="EAG-LIKE K[+] CHANNEL, ISOFORM A"/>
    <property type="match status" value="1"/>
</dbReference>
<comment type="catalytic activity">
    <reaction evidence="14">
        <text>K(+)(in) = K(+)(out)</text>
        <dbReference type="Rhea" id="RHEA:29463"/>
        <dbReference type="ChEBI" id="CHEBI:29103"/>
    </reaction>
</comment>
<dbReference type="InParanoid" id="T1G398"/>
<dbReference type="EMBL" id="KB096411">
    <property type="protein sequence ID" value="ESO05094.1"/>
    <property type="molecule type" value="Genomic_DNA"/>
</dbReference>
<keyword evidence="13" id="KW-0407">Ion channel</keyword>
<evidence type="ECO:0000313" key="18">
    <source>
        <dbReference type="EnsemblMetazoa" id="HelroP78253"/>
    </source>
</evidence>
<feature type="domain" description="Cyclic nucleotide-binding" evidence="16">
    <location>
        <begin position="345"/>
        <end position="467"/>
    </location>
</feature>
<evidence type="ECO:0000256" key="9">
    <source>
        <dbReference type="ARBA" id="ARBA00022989"/>
    </source>
</evidence>
<dbReference type="InterPro" id="IPR005821">
    <property type="entry name" value="Ion_trans_dom"/>
</dbReference>
<dbReference type="FunFam" id="1.10.1200.260:FF:000002">
    <property type="entry name" value="Potassium voltage-gated channel subfamily H member 8"/>
    <property type="match status" value="1"/>
</dbReference>
<organism evidence="18 19">
    <name type="scientific">Helobdella robusta</name>
    <name type="common">Californian leech</name>
    <dbReference type="NCBI Taxonomy" id="6412"/>
    <lineage>
        <taxon>Eukaryota</taxon>
        <taxon>Metazoa</taxon>
        <taxon>Spiralia</taxon>
        <taxon>Lophotrochozoa</taxon>
        <taxon>Annelida</taxon>
        <taxon>Clitellata</taxon>
        <taxon>Hirudinea</taxon>
        <taxon>Rhynchobdellida</taxon>
        <taxon>Glossiphoniidae</taxon>
        <taxon>Helobdella</taxon>
    </lineage>
</organism>
<dbReference type="FunFam" id="2.60.120.10:FF:000509">
    <property type="entry name" value="Predicted protein"/>
    <property type="match status" value="1"/>
</dbReference>
<dbReference type="OMA" id="QTRRAFC"/>
<dbReference type="GO" id="GO:0005886">
    <property type="term" value="C:plasma membrane"/>
    <property type="evidence" value="ECO:0000318"/>
    <property type="project" value="GO_Central"/>
</dbReference>
<reference evidence="17 19" key="2">
    <citation type="journal article" date="2013" name="Nature">
        <title>Insights into bilaterian evolution from three spiralian genomes.</title>
        <authorList>
            <person name="Simakov O."/>
            <person name="Marletaz F."/>
            <person name="Cho S.J."/>
            <person name="Edsinger-Gonzales E."/>
            <person name="Havlak P."/>
            <person name="Hellsten U."/>
            <person name="Kuo D.H."/>
            <person name="Larsson T."/>
            <person name="Lv J."/>
            <person name="Arendt D."/>
            <person name="Savage R."/>
            <person name="Osoegawa K."/>
            <person name="de Jong P."/>
            <person name="Grimwood J."/>
            <person name="Chapman J.A."/>
            <person name="Shapiro H."/>
            <person name="Aerts A."/>
            <person name="Otillar R.P."/>
            <person name="Terry A.Y."/>
            <person name="Boore J.L."/>
            <person name="Grigoriev I.V."/>
            <person name="Lindberg D.R."/>
            <person name="Seaver E.C."/>
            <person name="Weisblat D.A."/>
            <person name="Putnam N.H."/>
            <person name="Rokhsar D.S."/>
        </authorList>
    </citation>
    <scope>NUCLEOTIDE SEQUENCE</scope>
</reference>
<dbReference type="Pfam" id="PF00027">
    <property type="entry name" value="cNMP_binding"/>
    <property type="match status" value="1"/>
</dbReference>
<evidence type="ECO:0000256" key="15">
    <source>
        <dbReference type="SAM" id="Phobius"/>
    </source>
</evidence>
<dbReference type="RefSeq" id="XP_009017027.1">
    <property type="nucleotide sequence ID" value="XM_009018779.1"/>
</dbReference>
<keyword evidence="3" id="KW-1003">Cell membrane</keyword>
<evidence type="ECO:0000256" key="8">
    <source>
        <dbReference type="ARBA" id="ARBA00022958"/>
    </source>
</evidence>
<dbReference type="SMART" id="SM00100">
    <property type="entry name" value="cNMP"/>
    <property type="match status" value="1"/>
</dbReference>
<evidence type="ECO:0000256" key="4">
    <source>
        <dbReference type="ARBA" id="ARBA00022538"/>
    </source>
</evidence>
<keyword evidence="10" id="KW-0406">Ion transport</keyword>
<keyword evidence="8" id="KW-0630">Potassium</keyword>
<name>T1G398_HELRO</name>
<evidence type="ECO:0000256" key="3">
    <source>
        <dbReference type="ARBA" id="ARBA00022475"/>
    </source>
</evidence>
<evidence type="ECO:0000259" key="16">
    <source>
        <dbReference type="PROSITE" id="PS50042"/>
    </source>
</evidence>
<dbReference type="HOGENOM" id="CLU_005746_2_1_1"/>
<dbReference type="EnsemblMetazoa" id="HelroT78253">
    <property type="protein sequence ID" value="HelroP78253"/>
    <property type="gene ID" value="HelroG78253"/>
</dbReference>
<keyword evidence="5 15" id="KW-0812">Transmembrane</keyword>
<dbReference type="GO" id="GO:0005249">
    <property type="term" value="F:voltage-gated potassium channel activity"/>
    <property type="evidence" value="ECO:0000318"/>
    <property type="project" value="GO_Central"/>
</dbReference>
<dbReference type="GeneID" id="20215546"/>
<keyword evidence="6" id="KW-0631">Potassium channel</keyword>
<dbReference type="Proteomes" id="UP000015101">
    <property type="component" value="Unassembled WGS sequence"/>
</dbReference>
<feature type="transmembrane region" description="Helical" evidence="15">
    <location>
        <begin position="214"/>
        <end position="231"/>
    </location>
</feature>
<dbReference type="PRINTS" id="PR01470">
    <property type="entry name" value="ERGCHANNEL"/>
</dbReference>
<dbReference type="CDD" id="cd00038">
    <property type="entry name" value="CAP_ED"/>
    <property type="match status" value="1"/>
</dbReference>
<accession>T1G398</accession>
<protein>
    <recommendedName>
        <fullName evidence="16">Cyclic nucleotide-binding domain-containing protein</fullName>
    </recommendedName>
</protein>
<keyword evidence="19" id="KW-1185">Reference proteome</keyword>
<evidence type="ECO:0000256" key="10">
    <source>
        <dbReference type="ARBA" id="ARBA00023065"/>
    </source>
</evidence>
<evidence type="ECO:0000256" key="7">
    <source>
        <dbReference type="ARBA" id="ARBA00022882"/>
    </source>
</evidence>
<dbReference type="OrthoDB" id="432483at2759"/>
<keyword evidence="2" id="KW-0813">Transport</keyword>
<reference evidence="19" key="1">
    <citation type="submission" date="2012-12" db="EMBL/GenBank/DDBJ databases">
        <authorList>
            <person name="Hellsten U."/>
            <person name="Grimwood J."/>
            <person name="Chapman J.A."/>
            <person name="Shapiro H."/>
            <person name="Aerts A."/>
            <person name="Otillar R.P."/>
            <person name="Terry A.Y."/>
            <person name="Boore J.L."/>
            <person name="Simakov O."/>
            <person name="Marletaz F."/>
            <person name="Cho S.-J."/>
            <person name="Edsinger-Gonzales E."/>
            <person name="Havlak P."/>
            <person name="Kuo D.-H."/>
            <person name="Larsson T."/>
            <person name="Lv J."/>
            <person name="Arendt D."/>
            <person name="Savage R."/>
            <person name="Osoegawa K."/>
            <person name="de Jong P."/>
            <person name="Lindberg D.R."/>
            <person name="Seaver E.C."/>
            <person name="Weisblat D.A."/>
            <person name="Putnam N.H."/>
            <person name="Grigoriev I.V."/>
            <person name="Rokhsar D.S."/>
        </authorList>
    </citation>
    <scope>NUCLEOTIDE SEQUENCE</scope>
</reference>
<feature type="transmembrane region" description="Helical" evidence="15">
    <location>
        <begin position="12"/>
        <end position="36"/>
    </location>
</feature>
<dbReference type="InterPro" id="IPR014710">
    <property type="entry name" value="RmlC-like_jellyroll"/>
</dbReference>
<keyword evidence="4" id="KW-0633">Potassium transport</keyword>
<evidence type="ECO:0000256" key="1">
    <source>
        <dbReference type="ARBA" id="ARBA00004651"/>
    </source>
</evidence>
<dbReference type="Gene3D" id="1.10.1200.260">
    <property type="match status" value="1"/>
</dbReference>
<dbReference type="eggNOG" id="KOG0498">
    <property type="taxonomic scope" value="Eukaryota"/>
</dbReference>
<feature type="transmembrane region" description="Helical" evidence="15">
    <location>
        <begin position="148"/>
        <end position="174"/>
    </location>
</feature>
<evidence type="ECO:0000256" key="5">
    <source>
        <dbReference type="ARBA" id="ARBA00022692"/>
    </source>
</evidence>
<dbReference type="Gene3D" id="1.10.287.70">
    <property type="match status" value="1"/>
</dbReference>
<gene>
    <name evidence="18" type="primary">20215546</name>
    <name evidence="17" type="ORF">HELRODRAFT_78253</name>
</gene>
<dbReference type="Pfam" id="PF00520">
    <property type="entry name" value="Ion_trans"/>
    <property type="match status" value="1"/>
</dbReference>
<dbReference type="Gene3D" id="2.60.120.10">
    <property type="entry name" value="Jelly Rolls"/>
    <property type="match status" value="1"/>
</dbReference>
<feature type="transmembrane region" description="Helical" evidence="15">
    <location>
        <begin position="56"/>
        <end position="74"/>
    </location>
</feature>
<evidence type="ECO:0000256" key="14">
    <source>
        <dbReference type="ARBA" id="ARBA00034430"/>
    </source>
</evidence>
<keyword evidence="12" id="KW-0325">Glycoprotein</keyword>
<dbReference type="GO" id="GO:0071805">
    <property type="term" value="P:potassium ion transmembrane transport"/>
    <property type="evidence" value="ECO:0000318"/>
    <property type="project" value="GO_Central"/>
</dbReference>
<dbReference type="InterPro" id="IPR018490">
    <property type="entry name" value="cNMP-bd_dom_sf"/>
</dbReference>
<dbReference type="CTD" id="20215546"/>
<feature type="transmembrane region" description="Helical" evidence="15">
    <location>
        <begin position="243"/>
        <end position="267"/>
    </location>
</feature>
<dbReference type="InterPro" id="IPR000595">
    <property type="entry name" value="cNMP-bd_dom"/>
</dbReference>
<evidence type="ECO:0000256" key="13">
    <source>
        <dbReference type="ARBA" id="ARBA00023303"/>
    </source>
</evidence>
<comment type="subcellular location">
    <subcellularLocation>
        <location evidence="1">Cell membrane</location>
        <topology evidence="1">Multi-pass membrane protein</topology>
    </subcellularLocation>
</comment>
<dbReference type="SUPFAM" id="SSF51206">
    <property type="entry name" value="cAMP-binding domain-like"/>
    <property type="match status" value="1"/>
</dbReference>
<evidence type="ECO:0000256" key="12">
    <source>
        <dbReference type="ARBA" id="ARBA00023180"/>
    </source>
</evidence>
<dbReference type="GO" id="GO:0034702">
    <property type="term" value="C:monoatomic ion channel complex"/>
    <property type="evidence" value="ECO:0007669"/>
    <property type="project" value="UniProtKB-KW"/>
</dbReference>
<evidence type="ECO:0000256" key="2">
    <source>
        <dbReference type="ARBA" id="ARBA00022448"/>
    </source>
</evidence>
<dbReference type="SUPFAM" id="SSF81324">
    <property type="entry name" value="Voltage-gated potassium channels"/>
    <property type="match status" value="1"/>
</dbReference>